<keyword evidence="3" id="KW-0328">Glycosyltransferase</keyword>
<dbReference type="PANTHER" id="PTHR33908:SF11">
    <property type="entry name" value="MEMBRANE PROTEIN"/>
    <property type="match status" value="1"/>
</dbReference>
<evidence type="ECO:0000256" key="4">
    <source>
        <dbReference type="ARBA" id="ARBA00022679"/>
    </source>
</evidence>
<keyword evidence="2" id="KW-1003">Cell membrane</keyword>
<evidence type="ECO:0000256" key="6">
    <source>
        <dbReference type="ARBA" id="ARBA00022989"/>
    </source>
</evidence>
<feature type="transmembrane region" description="Helical" evidence="8">
    <location>
        <begin position="165"/>
        <end position="187"/>
    </location>
</feature>
<evidence type="ECO:0000313" key="9">
    <source>
        <dbReference type="EMBL" id="KKR83039.1"/>
    </source>
</evidence>
<feature type="transmembrane region" description="Helical" evidence="8">
    <location>
        <begin position="322"/>
        <end position="342"/>
    </location>
</feature>
<keyword evidence="6 8" id="KW-1133">Transmembrane helix</keyword>
<sequence length="525" mass="60175">MVVGIFLLLLLPRLWIVLNSSYTFYSDDAIYATLAKSWTEWNLKGSFHPTWPPLYPALSAIFSLFPLNWETASRLVALLAGTAIIAPMFFLLRKTISLAGAISFTLALSLFTPLLTISFMALSDSLAVLLIIGGMVTVFLAFLHSPNFPNNKLLLLGSVLFGLVYLTRAEGMMFVFLTFIYLTFYFLIKRQIKLLIITVFSFVAVFFLTVSPYMISTRMQIGEWSLSPKFSAQIQQGHAFALNPRGTTWAQEVTSAKNPDYQSPYFKNGSDFAINRLYYFFRQYSPKQEKWQQVFLLIFPLWAVPLMLIGAVTILKKTYRWSLLYMIFIMVTAIPITIFSTPVQDIRYLAWTIPLFLYFFYLGVEKLVFLFLYWMEKKTLITAAVTLLAVLLFPGTSLDNLTNPQKVAANFSQTHNKKELKIVGEWIKSNFFGSNPKVMLRHEGVEFYAEGETVYLPQISFEQLLDYAKKYQVDYLVAWDEELASDEKLVFLLNDKINHPGLQKVFSPNLPNTKIVVYTLLETND</sequence>
<feature type="transmembrane region" description="Helical" evidence="8">
    <location>
        <begin position="380"/>
        <end position="398"/>
    </location>
</feature>
<comment type="subcellular location">
    <subcellularLocation>
        <location evidence="1">Cell membrane</location>
        <topology evidence="1">Multi-pass membrane protein</topology>
    </subcellularLocation>
</comment>
<accession>A0A0G0U1P9</accession>
<feature type="transmembrane region" description="Helical" evidence="8">
    <location>
        <begin position="348"/>
        <end position="373"/>
    </location>
</feature>
<gene>
    <name evidence="9" type="ORF">UU29_C0008G0148</name>
</gene>
<feature type="transmembrane region" description="Helical" evidence="8">
    <location>
        <begin position="294"/>
        <end position="315"/>
    </location>
</feature>
<dbReference type="EMBL" id="LCAB01000008">
    <property type="protein sequence ID" value="KKR83039.1"/>
    <property type="molecule type" value="Genomic_DNA"/>
</dbReference>
<dbReference type="GO" id="GO:0009103">
    <property type="term" value="P:lipopolysaccharide biosynthetic process"/>
    <property type="evidence" value="ECO:0007669"/>
    <property type="project" value="UniProtKB-ARBA"/>
</dbReference>
<dbReference type="GO" id="GO:0005886">
    <property type="term" value="C:plasma membrane"/>
    <property type="evidence" value="ECO:0007669"/>
    <property type="project" value="UniProtKB-SubCell"/>
</dbReference>
<evidence type="ECO:0000256" key="1">
    <source>
        <dbReference type="ARBA" id="ARBA00004651"/>
    </source>
</evidence>
<evidence type="ECO:0008006" key="11">
    <source>
        <dbReference type="Google" id="ProtNLM"/>
    </source>
</evidence>
<keyword evidence="5 8" id="KW-0812">Transmembrane</keyword>
<dbReference type="InterPro" id="IPR050297">
    <property type="entry name" value="LipidA_mod_glycosyltrf_83"/>
</dbReference>
<dbReference type="PANTHER" id="PTHR33908">
    <property type="entry name" value="MANNOSYLTRANSFERASE YKCB-RELATED"/>
    <property type="match status" value="1"/>
</dbReference>
<feature type="transmembrane region" description="Helical" evidence="8">
    <location>
        <begin position="194"/>
        <end position="215"/>
    </location>
</feature>
<evidence type="ECO:0000256" key="3">
    <source>
        <dbReference type="ARBA" id="ARBA00022676"/>
    </source>
</evidence>
<organism evidence="9 10">
    <name type="scientific">Candidatus Daviesbacteria bacterium GW2011_GWA2_40_9</name>
    <dbReference type="NCBI Taxonomy" id="1618424"/>
    <lineage>
        <taxon>Bacteria</taxon>
        <taxon>Candidatus Daviesiibacteriota</taxon>
    </lineage>
</organism>
<reference evidence="9 10" key="1">
    <citation type="journal article" date="2015" name="Nature">
        <title>rRNA introns, odd ribosomes, and small enigmatic genomes across a large radiation of phyla.</title>
        <authorList>
            <person name="Brown C.T."/>
            <person name="Hug L.A."/>
            <person name="Thomas B.C."/>
            <person name="Sharon I."/>
            <person name="Castelle C.J."/>
            <person name="Singh A."/>
            <person name="Wilkins M.J."/>
            <person name="Williams K.H."/>
            <person name="Banfield J.F."/>
        </authorList>
    </citation>
    <scope>NUCLEOTIDE SEQUENCE [LARGE SCALE GENOMIC DNA]</scope>
</reference>
<evidence type="ECO:0000256" key="7">
    <source>
        <dbReference type="ARBA" id="ARBA00023136"/>
    </source>
</evidence>
<evidence type="ECO:0000313" key="10">
    <source>
        <dbReference type="Proteomes" id="UP000034601"/>
    </source>
</evidence>
<feature type="transmembrane region" description="Helical" evidence="8">
    <location>
        <begin position="126"/>
        <end position="145"/>
    </location>
</feature>
<dbReference type="GO" id="GO:0016763">
    <property type="term" value="F:pentosyltransferase activity"/>
    <property type="evidence" value="ECO:0007669"/>
    <property type="project" value="TreeGrafter"/>
</dbReference>
<feature type="transmembrane region" description="Helical" evidence="8">
    <location>
        <begin position="75"/>
        <end position="92"/>
    </location>
</feature>
<feature type="transmembrane region" description="Helical" evidence="8">
    <location>
        <begin position="98"/>
        <end position="119"/>
    </location>
</feature>
<keyword evidence="4" id="KW-0808">Transferase</keyword>
<evidence type="ECO:0000256" key="5">
    <source>
        <dbReference type="ARBA" id="ARBA00022692"/>
    </source>
</evidence>
<protein>
    <recommendedName>
        <fullName evidence="11">Glycosyltransferase RgtA/B/C/D-like domain-containing protein</fullName>
    </recommendedName>
</protein>
<keyword evidence="7 8" id="KW-0472">Membrane</keyword>
<comment type="caution">
    <text evidence="9">The sequence shown here is derived from an EMBL/GenBank/DDBJ whole genome shotgun (WGS) entry which is preliminary data.</text>
</comment>
<dbReference type="AlphaFoldDB" id="A0A0G0U1P9"/>
<proteinExistence type="predicted"/>
<evidence type="ECO:0000256" key="2">
    <source>
        <dbReference type="ARBA" id="ARBA00022475"/>
    </source>
</evidence>
<feature type="transmembrane region" description="Helical" evidence="8">
    <location>
        <begin position="50"/>
        <end position="68"/>
    </location>
</feature>
<name>A0A0G0U1P9_9BACT</name>
<evidence type="ECO:0000256" key="8">
    <source>
        <dbReference type="SAM" id="Phobius"/>
    </source>
</evidence>
<dbReference type="Proteomes" id="UP000034601">
    <property type="component" value="Unassembled WGS sequence"/>
</dbReference>